<dbReference type="Proteomes" id="UP001210211">
    <property type="component" value="Unassembled WGS sequence"/>
</dbReference>
<dbReference type="GO" id="GO:0030674">
    <property type="term" value="F:protein-macromolecule adaptor activity"/>
    <property type="evidence" value="ECO:0007669"/>
    <property type="project" value="TreeGrafter"/>
</dbReference>
<keyword evidence="1" id="KW-1133">Transmembrane helix</keyword>
<reference evidence="2 3" key="1">
    <citation type="journal article" date="2022" name="Cell">
        <title>Repeat-based holocentromeres influence genome architecture and karyotype evolution.</title>
        <authorList>
            <person name="Hofstatter P.G."/>
            <person name="Thangavel G."/>
            <person name="Lux T."/>
            <person name="Neumann P."/>
            <person name="Vondrak T."/>
            <person name="Novak P."/>
            <person name="Zhang M."/>
            <person name="Costa L."/>
            <person name="Castellani M."/>
            <person name="Scott A."/>
            <person name="Toegelov H."/>
            <person name="Fuchs J."/>
            <person name="Mata-Sucre Y."/>
            <person name="Dias Y."/>
            <person name="Vanzela A.L.L."/>
            <person name="Huettel B."/>
            <person name="Almeida C.C.S."/>
            <person name="Simkova H."/>
            <person name="Souza G."/>
            <person name="Pedrosa-Harand A."/>
            <person name="Macas J."/>
            <person name="Mayer K.F.X."/>
            <person name="Houben A."/>
            <person name="Marques A."/>
        </authorList>
    </citation>
    <scope>NUCLEOTIDE SEQUENCE [LARGE SCALE GENOMIC DNA]</scope>
    <source>
        <strain evidence="2">RhyTen1mFocal</strain>
    </source>
</reference>
<keyword evidence="3" id="KW-1185">Reference proteome</keyword>
<dbReference type="PANTHER" id="PTHR28080">
    <property type="entry name" value="PEROXISOMAL BIOGENESIS FACTOR 3"/>
    <property type="match status" value="1"/>
</dbReference>
<evidence type="ECO:0008006" key="4">
    <source>
        <dbReference type="Google" id="ProtNLM"/>
    </source>
</evidence>
<dbReference type="AlphaFoldDB" id="A0AAD5WAL9"/>
<name>A0AAD5WAL9_9POAL</name>
<accession>A0AAD5WAL9</accession>
<dbReference type="PANTHER" id="PTHR28080:SF1">
    <property type="entry name" value="PEROXISOMAL BIOGENESIS FACTOR 3"/>
    <property type="match status" value="1"/>
</dbReference>
<keyword evidence="1" id="KW-0812">Transmembrane</keyword>
<comment type="caution">
    <text evidence="2">The sequence shown here is derived from an EMBL/GenBank/DDBJ whole genome shotgun (WGS) entry which is preliminary data.</text>
</comment>
<dbReference type="Pfam" id="PF04882">
    <property type="entry name" value="Peroxin-3"/>
    <property type="match status" value="1"/>
</dbReference>
<evidence type="ECO:0000256" key="1">
    <source>
        <dbReference type="SAM" id="Phobius"/>
    </source>
</evidence>
<dbReference type="GO" id="GO:0005778">
    <property type="term" value="C:peroxisomal membrane"/>
    <property type="evidence" value="ECO:0007669"/>
    <property type="project" value="InterPro"/>
</dbReference>
<organism evidence="2 3">
    <name type="scientific">Rhynchospora tenuis</name>
    <dbReference type="NCBI Taxonomy" id="198213"/>
    <lineage>
        <taxon>Eukaryota</taxon>
        <taxon>Viridiplantae</taxon>
        <taxon>Streptophyta</taxon>
        <taxon>Embryophyta</taxon>
        <taxon>Tracheophyta</taxon>
        <taxon>Spermatophyta</taxon>
        <taxon>Magnoliopsida</taxon>
        <taxon>Liliopsida</taxon>
        <taxon>Poales</taxon>
        <taxon>Cyperaceae</taxon>
        <taxon>Cyperoideae</taxon>
        <taxon>Rhynchosporeae</taxon>
        <taxon>Rhynchospora</taxon>
    </lineage>
</organism>
<sequence>MKTSPLLGFGFWVSVVGVMFSPRGFWGRHKRKILIGLGVVGGGYAIYRLWDSHQRNMLELDRQKEREKQEEELMKIQLKNHFESIQRISDTTTLPYAMHELRARILERLDLSELRDRLMQGKGQPGVLSPQERIELWGRLKILSFTRTVAALWAVTILSLYVRIQVNVLGRHLYLDIARTAEEQDNSDSLSSHGREEFLATADYLCTHGINMLLVNMQSAAMEVLKEKQLKDTFSIDQLRETITQILDLFMKSEGSTYWVSYLVPEDVSTYRKIMASSSSSYELTNLMDTSKLEELMSETRTILLRPDFGKVMNIAMEKAVELLIDEMSPEVSGTAPLALAKLLPRVSQMSIPLLAEPENNELISTLRRIPEIEVFYTLVYADLTLES</sequence>
<keyword evidence="1" id="KW-0472">Membrane</keyword>
<proteinExistence type="predicted"/>
<dbReference type="InterPro" id="IPR006966">
    <property type="entry name" value="Peroxin-3"/>
</dbReference>
<evidence type="ECO:0000313" key="2">
    <source>
        <dbReference type="EMBL" id="KAJ3685240.1"/>
    </source>
</evidence>
<evidence type="ECO:0000313" key="3">
    <source>
        <dbReference type="Proteomes" id="UP001210211"/>
    </source>
</evidence>
<gene>
    <name evidence="2" type="ORF">LUZ61_014404</name>
</gene>
<dbReference type="GO" id="GO:0045046">
    <property type="term" value="P:protein import into peroxisome membrane"/>
    <property type="evidence" value="ECO:0007669"/>
    <property type="project" value="TreeGrafter"/>
</dbReference>
<feature type="transmembrane region" description="Helical" evidence="1">
    <location>
        <begin position="6"/>
        <end position="26"/>
    </location>
</feature>
<feature type="transmembrane region" description="Helical" evidence="1">
    <location>
        <begin position="33"/>
        <end position="50"/>
    </location>
</feature>
<protein>
    <recommendedName>
        <fullName evidence="4">Peroxin-3</fullName>
    </recommendedName>
</protein>
<dbReference type="EMBL" id="JAMRDG010000002">
    <property type="protein sequence ID" value="KAJ3685240.1"/>
    <property type="molecule type" value="Genomic_DNA"/>
</dbReference>